<dbReference type="EMBL" id="JAERTX010000023">
    <property type="protein sequence ID" value="MBM9461713.1"/>
    <property type="molecule type" value="Genomic_DNA"/>
</dbReference>
<dbReference type="Gene3D" id="3.10.620.30">
    <property type="match status" value="1"/>
</dbReference>
<dbReference type="Proteomes" id="UP000663791">
    <property type="component" value="Unassembled WGS sequence"/>
</dbReference>
<keyword evidence="2" id="KW-0472">Membrane</keyword>
<proteinExistence type="predicted"/>
<feature type="transmembrane region" description="Helical" evidence="2">
    <location>
        <begin position="191"/>
        <end position="210"/>
    </location>
</feature>
<dbReference type="SUPFAM" id="SSF54001">
    <property type="entry name" value="Cysteine proteinases"/>
    <property type="match status" value="1"/>
</dbReference>
<dbReference type="InterPro" id="IPR038765">
    <property type="entry name" value="Papain-like_cys_pep_sf"/>
</dbReference>
<feature type="transmembrane region" description="Helical" evidence="2">
    <location>
        <begin position="142"/>
        <end position="161"/>
    </location>
</feature>
<evidence type="ECO:0000256" key="2">
    <source>
        <dbReference type="SAM" id="Phobius"/>
    </source>
</evidence>
<sequence>MSATTMPAPPPTARHAAPAGGPAGVPVAVDAVLLALALGIALWPLGDAYAGGRWALAAGVGVLAGGGATLLAARLRWGPVLSVLLLAVAFLVLGPAVAAPHQAIAGVLPGVDAERTLVVGVVESWRTALTLPVPLGAERGELVVPFLVALLGAALAASLAWRSRWPGAAGLAVAGTYVAAAAFGTRDAELPLLRGVLLLVVLLVWSRWRALRHLRASWTRRVLLGTVVLLLAGAVGWAGATLVGERGTREVLRDHVDPPLAEVQFKSPLAAYRSFYKDHKNDVLFTFTDLPAGDVCVRLATMDTFDGIVWNVSATDARTGTSAFGPAPAAEHGDAVGVEVGARGGLWVPTVGRATGATREHDAAPGERRELLLNPGSGALAEYHGSRTGDTYRVDWEPGPLCTNDARAVGADRSVPFTAPPLTIEPLDELTDEWLAGAAAASDYERVVELSAGFADGYFNDGLDPRKFGYSSSGHGAKRLADLAADPARMVGNDEQYAAALAYSVQRLGIPARVVLGFEKVRADGTVTGDDIAAWVEVPFEGHGWMRFDPTPPEDRTPPPQNDSPDEVPQPYVVQPPVLPQEPADVQGVPPEGSGRDADDSIWDLLWRILGWLWLALRVLLVLAPIWGVWLLKRLRRRRRRRAGDPVTRVSGGWRELTDRARDLGVRMPAGATRAEHGRRLAERFPDADTVGLAVAADRHVFGVGQPSRSDVTAFWVDVDTAVRQMRRQTPRWRRALAWASPASLPWRDVVRRVSGRLAGAARRIGIGAAGGRASRKGFLRRRGSSSGDLRAS</sequence>
<dbReference type="Pfam" id="PF11992">
    <property type="entry name" value="TgpA_N"/>
    <property type="match status" value="1"/>
</dbReference>
<evidence type="ECO:0000259" key="3">
    <source>
        <dbReference type="Pfam" id="PF01841"/>
    </source>
</evidence>
<evidence type="ECO:0000256" key="1">
    <source>
        <dbReference type="SAM" id="MobiDB-lite"/>
    </source>
</evidence>
<organism evidence="5 6">
    <name type="scientific">Nocardioides faecalis</name>
    <dbReference type="NCBI Taxonomy" id="2803858"/>
    <lineage>
        <taxon>Bacteria</taxon>
        <taxon>Bacillati</taxon>
        <taxon>Actinomycetota</taxon>
        <taxon>Actinomycetes</taxon>
        <taxon>Propionibacteriales</taxon>
        <taxon>Nocardioidaceae</taxon>
        <taxon>Nocardioides</taxon>
    </lineage>
</organism>
<keyword evidence="6" id="KW-1185">Reference proteome</keyword>
<feature type="domain" description="Transglutaminase-like" evidence="3">
    <location>
        <begin position="489"/>
        <end position="550"/>
    </location>
</feature>
<reference evidence="5" key="1">
    <citation type="submission" date="2021-01" db="EMBL/GenBank/DDBJ databases">
        <title>Novel species in genus Nocardioides.</title>
        <authorList>
            <person name="Zhang G."/>
        </authorList>
    </citation>
    <scope>NUCLEOTIDE SEQUENCE</scope>
    <source>
        <strain evidence="5">Zg-536</strain>
    </source>
</reference>
<gene>
    <name evidence="5" type="ORF">JK386_17605</name>
</gene>
<evidence type="ECO:0000313" key="5">
    <source>
        <dbReference type="EMBL" id="MBM9461713.1"/>
    </source>
</evidence>
<feature type="transmembrane region" description="Helical" evidence="2">
    <location>
        <begin position="222"/>
        <end position="243"/>
    </location>
</feature>
<feature type="transmembrane region" description="Helical" evidence="2">
    <location>
        <begin position="168"/>
        <end position="185"/>
    </location>
</feature>
<dbReference type="PANTHER" id="PTHR42736">
    <property type="entry name" value="PROTEIN-GLUTAMINE GAMMA-GLUTAMYLTRANSFERASE"/>
    <property type="match status" value="1"/>
</dbReference>
<keyword evidence="2" id="KW-0812">Transmembrane</keyword>
<keyword evidence="2" id="KW-1133">Transmembrane helix</keyword>
<feature type="transmembrane region" description="Helical" evidence="2">
    <location>
        <begin position="80"/>
        <end position="99"/>
    </location>
</feature>
<feature type="domain" description="Protein-glutamine gamma-glutamyltransferase TgpA N-terminal" evidence="4">
    <location>
        <begin position="36"/>
        <end position="398"/>
    </location>
</feature>
<feature type="region of interest" description="Disordered" evidence="1">
    <location>
        <begin position="546"/>
        <end position="596"/>
    </location>
</feature>
<name>A0A939BZW2_9ACTN</name>
<feature type="transmembrane region" description="Helical" evidence="2">
    <location>
        <begin position="21"/>
        <end position="42"/>
    </location>
</feature>
<evidence type="ECO:0000313" key="6">
    <source>
        <dbReference type="Proteomes" id="UP000663791"/>
    </source>
</evidence>
<protein>
    <submittedName>
        <fullName evidence="5">Transglutaminase domain-containing protein</fullName>
    </submittedName>
</protein>
<evidence type="ECO:0000259" key="4">
    <source>
        <dbReference type="Pfam" id="PF11992"/>
    </source>
</evidence>
<dbReference type="PANTHER" id="PTHR42736:SF1">
    <property type="entry name" value="PROTEIN-GLUTAMINE GAMMA-GLUTAMYLTRANSFERASE"/>
    <property type="match status" value="1"/>
</dbReference>
<feature type="transmembrane region" description="Helical" evidence="2">
    <location>
        <begin position="54"/>
        <end position="73"/>
    </location>
</feature>
<dbReference type="AlphaFoldDB" id="A0A939BZW2"/>
<comment type="caution">
    <text evidence="5">The sequence shown here is derived from an EMBL/GenBank/DDBJ whole genome shotgun (WGS) entry which is preliminary data.</text>
</comment>
<dbReference type="InterPro" id="IPR052901">
    <property type="entry name" value="Bact_TGase-like"/>
</dbReference>
<dbReference type="InterPro" id="IPR021878">
    <property type="entry name" value="TgpA_N"/>
</dbReference>
<accession>A0A939BZW2</accession>
<dbReference type="RefSeq" id="WP_205293034.1">
    <property type="nucleotide sequence ID" value="NZ_CP074406.1"/>
</dbReference>
<dbReference type="Pfam" id="PF01841">
    <property type="entry name" value="Transglut_core"/>
    <property type="match status" value="1"/>
</dbReference>
<dbReference type="InterPro" id="IPR002931">
    <property type="entry name" value="Transglutaminase-like"/>
</dbReference>
<feature type="transmembrane region" description="Helical" evidence="2">
    <location>
        <begin position="609"/>
        <end position="632"/>
    </location>
</feature>
<feature type="compositionally biased region" description="Low complexity" evidence="1">
    <location>
        <begin position="567"/>
        <end position="576"/>
    </location>
</feature>